<evidence type="ECO:0000256" key="7">
    <source>
        <dbReference type="ARBA" id="ARBA00023268"/>
    </source>
</evidence>
<dbReference type="InterPro" id="IPR003265">
    <property type="entry name" value="HhH-GPD_domain"/>
</dbReference>
<feature type="domain" description="HhH-GPD" evidence="10">
    <location>
        <begin position="135"/>
        <end position="294"/>
    </location>
</feature>
<dbReference type="Pfam" id="PF07934">
    <property type="entry name" value="OGG_N"/>
    <property type="match status" value="1"/>
</dbReference>
<sequence length="295" mass="34154">MIDPQSSIWPRWTKWKRLHPAVQFTHVSLAETLDGGQAFRWHEEKDGQWIGLWAQNVARIRLDYSNHLEWSCPESLSKKVSLAIPSYFAAQIDFDGLISNLPYQRDPALSKALKDWKGLRVIRQPFSETLLTFLCSSNKRIIQIKQICELLARRLGTNIVGNFYALPTWKELGQVPERELRYCKAGYRARFIHETACFLRENPKYLKRIEILPYDEGRKLLRQLPGVGEKIADCVLLFGAGKLESFPVDTWILKTIANLYKSNLRSPKEAALFGRQYFGKYAGVAQQYLFASNRR</sequence>
<dbReference type="GO" id="GO:0008534">
    <property type="term" value="F:oxidized purine nucleobase lesion DNA N-glycosylase activity"/>
    <property type="evidence" value="ECO:0007669"/>
    <property type="project" value="InterPro"/>
</dbReference>
<dbReference type="CDD" id="cd00056">
    <property type="entry name" value="ENDO3c"/>
    <property type="match status" value="1"/>
</dbReference>
<dbReference type="AlphaFoldDB" id="A0A2Z4ABN8"/>
<evidence type="ECO:0000313" key="11">
    <source>
        <dbReference type="EMBL" id="AWT59281.1"/>
    </source>
</evidence>
<dbReference type="EC" id="4.2.99.18" evidence="2"/>
<name>A0A2Z4ABN8_9BACT</name>
<evidence type="ECO:0000256" key="8">
    <source>
        <dbReference type="ARBA" id="ARBA00023295"/>
    </source>
</evidence>
<comment type="similarity">
    <text evidence="1">Belongs to the type-1 OGG1 family.</text>
</comment>
<dbReference type="InterPro" id="IPR011257">
    <property type="entry name" value="DNA_glycosylase"/>
</dbReference>
<dbReference type="SUPFAM" id="SSF48150">
    <property type="entry name" value="DNA-glycosylase"/>
    <property type="match status" value="1"/>
</dbReference>
<evidence type="ECO:0000256" key="2">
    <source>
        <dbReference type="ARBA" id="ARBA00012720"/>
    </source>
</evidence>
<keyword evidence="5" id="KW-0234">DNA repair</keyword>
<keyword evidence="6" id="KW-0456">Lyase</keyword>
<dbReference type="InterPro" id="IPR023170">
    <property type="entry name" value="HhH_base_excis_C"/>
</dbReference>
<keyword evidence="8" id="KW-0326">Glycosidase</keyword>
<dbReference type="GO" id="GO:0006289">
    <property type="term" value="P:nucleotide-excision repair"/>
    <property type="evidence" value="ECO:0007669"/>
    <property type="project" value="InterPro"/>
</dbReference>
<keyword evidence="7" id="KW-0511">Multifunctional enzyme</keyword>
<dbReference type="SUPFAM" id="SSF55945">
    <property type="entry name" value="TATA-box binding protein-like"/>
    <property type="match status" value="1"/>
</dbReference>
<dbReference type="PANTHER" id="PTHR10242">
    <property type="entry name" value="8-OXOGUANINE DNA GLYCOSYLASE"/>
    <property type="match status" value="1"/>
</dbReference>
<keyword evidence="4" id="KW-0378">Hydrolase</keyword>
<evidence type="ECO:0000313" key="12">
    <source>
        <dbReference type="Proteomes" id="UP000247465"/>
    </source>
</evidence>
<evidence type="ECO:0000256" key="1">
    <source>
        <dbReference type="ARBA" id="ARBA00010679"/>
    </source>
</evidence>
<comment type="catalytic activity">
    <reaction evidence="9">
        <text>2'-deoxyribonucleotide-(2'-deoxyribose 5'-phosphate)-2'-deoxyribonucleotide-DNA = a 3'-end 2'-deoxyribonucleotide-(2,3-dehydro-2,3-deoxyribose 5'-phosphate)-DNA + a 5'-end 5'-phospho-2'-deoxyribonucleoside-DNA + H(+)</text>
        <dbReference type="Rhea" id="RHEA:66592"/>
        <dbReference type="Rhea" id="RHEA-COMP:13180"/>
        <dbReference type="Rhea" id="RHEA-COMP:16897"/>
        <dbReference type="Rhea" id="RHEA-COMP:17067"/>
        <dbReference type="ChEBI" id="CHEBI:15378"/>
        <dbReference type="ChEBI" id="CHEBI:136412"/>
        <dbReference type="ChEBI" id="CHEBI:157695"/>
        <dbReference type="ChEBI" id="CHEBI:167181"/>
        <dbReference type="EC" id="4.2.99.18"/>
    </reaction>
</comment>
<dbReference type="InterPro" id="IPR052054">
    <property type="entry name" value="Oxidative_DNA_repair_enzyme"/>
</dbReference>
<gene>
    <name evidence="11" type="ORF">DF168_00463</name>
</gene>
<evidence type="ECO:0000256" key="6">
    <source>
        <dbReference type="ARBA" id="ARBA00023239"/>
    </source>
</evidence>
<keyword evidence="3" id="KW-0227">DNA damage</keyword>
<protein>
    <recommendedName>
        <fullName evidence="2">DNA-(apurinic or apyrimidinic site) lyase</fullName>
        <ecNumber evidence="2">4.2.99.18</ecNumber>
    </recommendedName>
</protein>
<dbReference type="GO" id="GO:0003684">
    <property type="term" value="F:damaged DNA binding"/>
    <property type="evidence" value="ECO:0007669"/>
    <property type="project" value="InterPro"/>
</dbReference>
<dbReference type="SMART" id="SM00478">
    <property type="entry name" value="ENDO3c"/>
    <property type="match status" value="1"/>
</dbReference>
<dbReference type="EMBL" id="CP029803">
    <property type="protein sequence ID" value="AWT59281.1"/>
    <property type="molecule type" value="Genomic_DNA"/>
</dbReference>
<proteinExistence type="inferred from homology"/>
<evidence type="ECO:0000259" key="10">
    <source>
        <dbReference type="SMART" id="SM00478"/>
    </source>
</evidence>
<reference evidence="11 12" key="1">
    <citation type="submission" date="2018-06" db="EMBL/GenBank/DDBJ databases">
        <title>Draft Genome Sequence of a Novel Marine Bacterium Related to the Verrucomicrobia.</title>
        <authorList>
            <person name="Vosseberg J."/>
            <person name="Martijn J."/>
            <person name="Ettema T.J.G."/>
        </authorList>
    </citation>
    <scope>NUCLEOTIDE SEQUENCE [LARGE SCALE GENOMIC DNA]</scope>
    <source>
        <strain evidence="11">TARA_B100001123</strain>
    </source>
</reference>
<dbReference type="Gene3D" id="3.30.310.260">
    <property type="match status" value="1"/>
</dbReference>
<dbReference type="Gene3D" id="1.10.340.30">
    <property type="entry name" value="Hypothetical protein, domain 2"/>
    <property type="match status" value="1"/>
</dbReference>
<evidence type="ECO:0000256" key="5">
    <source>
        <dbReference type="ARBA" id="ARBA00023204"/>
    </source>
</evidence>
<dbReference type="KEGG" id="mtar:DF168_00463"/>
<evidence type="ECO:0000256" key="3">
    <source>
        <dbReference type="ARBA" id="ARBA00022763"/>
    </source>
</evidence>
<dbReference type="GO" id="GO:0006284">
    <property type="term" value="P:base-excision repair"/>
    <property type="evidence" value="ECO:0007669"/>
    <property type="project" value="InterPro"/>
</dbReference>
<dbReference type="PANTHER" id="PTHR10242:SF2">
    <property type="entry name" value="N-GLYCOSYLASE_DNA LYASE"/>
    <property type="match status" value="1"/>
</dbReference>
<evidence type="ECO:0000256" key="4">
    <source>
        <dbReference type="ARBA" id="ARBA00022801"/>
    </source>
</evidence>
<evidence type="ECO:0000256" key="9">
    <source>
        <dbReference type="ARBA" id="ARBA00044632"/>
    </source>
</evidence>
<accession>A0A2Z4ABN8</accession>
<dbReference type="GO" id="GO:0140078">
    <property type="term" value="F:class I DNA-(apurinic or apyrimidinic site) endonuclease activity"/>
    <property type="evidence" value="ECO:0007669"/>
    <property type="project" value="UniProtKB-EC"/>
</dbReference>
<organism evidence="11 12">
    <name type="scientific">Candidatus Moanibacter tarae</name>
    <dbReference type="NCBI Taxonomy" id="2200854"/>
    <lineage>
        <taxon>Bacteria</taxon>
        <taxon>Pseudomonadati</taxon>
        <taxon>Verrucomicrobiota</taxon>
        <taxon>Opitutia</taxon>
        <taxon>Puniceicoccales</taxon>
        <taxon>Puniceicoccales incertae sedis</taxon>
        <taxon>Candidatus Moanibacter</taxon>
    </lineage>
</organism>
<dbReference type="Proteomes" id="UP000247465">
    <property type="component" value="Chromosome"/>
</dbReference>
<dbReference type="InterPro" id="IPR012904">
    <property type="entry name" value="OGG_N"/>
</dbReference>
<dbReference type="Gene3D" id="1.10.1670.10">
    <property type="entry name" value="Helix-hairpin-Helix base-excision DNA repair enzymes (C-terminal)"/>
    <property type="match status" value="1"/>
</dbReference>